<dbReference type="GO" id="GO:0005789">
    <property type="term" value="C:endoplasmic reticulum membrane"/>
    <property type="evidence" value="ECO:0007669"/>
    <property type="project" value="UniProtKB-SubCell"/>
</dbReference>
<evidence type="ECO:0000256" key="7">
    <source>
        <dbReference type="SAM" id="MobiDB-lite"/>
    </source>
</evidence>
<keyword evidence="5 6" id="KW-0472">Membrane</keyword>
<organism evidence="11 12">
    <name type="scientific">Sarocladium strictum</name>
    <name type="common">Black bundle disease fungus</name>
    <name type="synonym">Acremonium strictum</name>
    <dbReference type="NCBI Taxonomy" id="5046"/>
    <lineage>
        <taxon>Eukaryota</taxon>
        <taxon>Fungi</taxon>
        <taxon>Dikarya</taxon>
        <taxon>Ascomycota</taxon>
        <taxon>Pezizomycotina</taxon>
        <taxon>Sordariomycetes</taxon>
        <taxon>Hypocreomycetidae</taxon>
        <taxon>Hypocreales</taxon>
        <taxon>Sarocladiaceae</taxon>
        <taxon>Sarocladium</taxon>
    </lineage>
</organism>
<evidence type="ECO:0000259" key="10">
    <source>
        <dbReference type="Pfam" id="PF19327"/>
    </source>
</evidence>
<evidence type="ECO:0000313" key="11">
    <source>
        <dbReference type="EMBL" id="KAK0389021.1"/>
    </source>
</evidence>
<dbReference type="GO" id="GO:0009117">
    <property type="term" value="P:nucleotide metabolic process"/>
    <property type="evidence" value="ECO:0007669"/>
    <property type="project" value="InterPro"/>
</dbReference>
<evidence type="ECO:0000256" key="3">
    <source>
        <dbReference type="ARBA" id="ARBA00022824"/>
    </source>
</evidence>
<keyword evidence="6" id="KW-0444">Lipid biosynthesis</keyword>
<dbReference type="InterPro" id="IPR045759">
    <property type="entry name" value="Ap4A_phos1/2_N"/>
</dbReference>
<proteinExistence type="inferred from homology"/>
<feature type="region of interest" description="Disordered" evidence="7">
    <location>
        <begin position="1"/>
        <end position="20"/>
    </location>
</feature>
<evidence type="ECO:0000256" key="5">
    <source>
        <dbReference type="ARBA" id="ARBA00023136"/>
    </source>
</evidence>
<feature type="transmembrane region" description="Helical" evidence="8">
    <location>
        <begin position="124"/>
        <end position="147"/>
    </location>
</feature>
<protein>
    <recommendedName>
        <fullName evidence="6">Acyl-coenzyme A diphosphatase SCS3</fullName>
        <ecNumber evidence="6">3.6.1.-</ecNumber>
    </recommendedName>
    <alternativeName>
        <fullName evidence="6">FIT family protein SCS3</fullName>
    </alternativeName>
</protein>
<feature type="domain" description="ATP adenylyltransferase C-terminal" evidence="9">
    <location>
        <begin position="491"/>
        <end position="612"/>
    </location>
</feature>
<comment type="catalytic activity">
    <reaction evidence="6">
        <text>hexadecanoyl-CoA + H2O = S-hexadecanoyl-4'-phosphopantetheine + adenosine 3',5'-bisphosphate + 2 H(+)</text>
        <dbReference type="Rhea" id="RHEA:50032"/>
        <dbReference type="ChEBI" id="CHEBI:15377"/>
        <dbReference type="ChEBI" id="CHEBI:15378"/>
        <dbReference type="ChEBI" id="CHEBI:57379"/>
        <dbReference type="ChEBI" id="CHEBI:58343"/>
        <dbReference type="ChEBI" id="CHEBI:132018"/>
    </reaction>
</comment>
<keyword evidence="6" id="KW-0378">Hydrolase</keyword>
<feature type="transmembrane region" description="Helical" evidence="8">
    <location>
        <begin position="198"/>
        <end position="217"/>
    </location>
</feature>
<dbReference type="InterPro" id="IPR046400">
    <property type="entry name" value="SCS3"/>
</dbReference>
<feature type="transmembrane region" description="Helical" evidence="8">
    <location>
        <begin position="262"/>
        <end position="282"/>
    </location>
</feature>
<feature type="active site" evidence="6">
    <location>
        <position position="197"/>
    </location>
</feature>
<evidence type="ECO:0000256" key="2">
    <source>
        <dbReference type="ARBA" id="ARBA00022692"/>
    </source>
</evidence>
<evidence type="ECO:0000256" key="4">
    <source>
        <dbReference type="ARBA" id="ARBA00022989"/>
    </source>
</evidence>
<feature type="compositionally biased region" description="Low complexity" evidence="7">
    <location>
        <begin position="8"/>
        <end position="17"/>
    </location>
</feature>
<keyword evidence="2 6" id="KW-0812">Transmembrane</keyword>
<comment type="catalytic activity">
    <reaction evidence="6">
        <text>an acyl-CoA + H2O = an acyl-4'-phosphopantetheine + adenosine 3',5'-bisphosphate + 2 H(+)</text>
        <dbReference type="Rhea" id="RHEA:50044"/>
        <dbReference type="ChEBI" id="CHEBI:15377"/>
        <dbReference type="ChEBI" id="CHEBI:15378"/>
        <dbReference type="ChEBI" id="CHEBI:58342"/>
        <dbReference type="ChEBI" id="CHEBI:58343"/>
        <dbReference type="ChEBI" id="CHEBI:132023"/>
    </reaction>
</comment>
<feature type="active site" evidence="6">
    <location>
        <position position="282"/>
    </location>
</feature>
<evidence type="ECO:0000259" key="9">
    <source>
        <dbReference type="Pfam" id="PF09830"/>
    </source>
</evidence>
<evidence type="ECO:0000256" key="6">
    <source>
        <dbReference type="HAMAP-Rule" id="MF_03231"/>
    </source>
</evidence>
<dbReference type="GO" id="GO:0008654">
    <property type="term" value="P:phospholipid biosynthetic process"/>
    <property type="evidence" value="ECO:0007669"/>
    <property type="project" value="UniProtKB-KW"/>
</dbReference>
<comment type="similarity">
    <text evidence="6">Belongs to the FIT family. Fungal FIT2B/SCS3 subfamily.</text>
</comment>
<dbReference type="PANTHER" id="PTHR38420">
    <property type="entry name" value="AP-4-A PHOSPHORYLASE II"/>
    <property type="match status" value="1"/>
</dbReference>
<dbReference type="HAMAP" id="MF_03231">
    <property type="entry name" value="SCS3"/>
    <property type="match status" value="1"/>
</dbReference>
<comment type="caution">
    <text evidence="11">The sequence shown here is derived from an EMBL/GenBank/DDBJ whole genome shotgun (WGS) entry which is preliminary data.</text>
</comment>
<keyword evidence="6" id="KW-0443">Lipid metabolism</keyword>
<evidence type="ECO:0000256" key="8">
    <source>
        <dbReference type="SAM" id="Phobius"/>
    </source>
</evidence>
<name>A0AA39GL60_SARSR</name>
<comment type="catalytic activity">
    <reaction evidence="6">
        <text>(5Z,8Z,11Z,14Z)-eicosatetraenoyl-CoA + H2O = S-(5Z,8Z,11Z,14Z-eicosatetraenoyl)-4'-phosphopantetheine + adenosine 3',5'-bisphosphate + 2 H(+)</text>
        <dbReference type="Rhea" id="RHEA:65568"/>
        <dbReference type="ChEBI" id="CHEBI:15377"/>
        <dbReference type="ChEBI" id="CHEBI:15378"/>
        <dbReference type="ChEBI" id="CHEBI:57368"/>
        <dbReference type="ChEBI" id="CHEBI:58343"/>
        <dbReference type="ChEBI" id="CHEBI:156554"/>
    </reaction>
</comment>
<dbReference type="InterPro" id="IPR036265">
    <property type="entry name" value="HIT-like_sf"/>
</dbReference>
<keyword evidence="3 6" id="KW-0256">Endoplasmic reticulum</keyword>
<dbReference type="Pfam" id="PF09830">
    <property type="entry name" value="ATP_transf"/>
    <property type="match status" value="1"/>
</dbReference>
<dbReference type="EMBL" id="JAPDFR010000002">
    <property type="protein sequence ID" value="KAK0389021.1"/>
    <property type="molecule type" value="Genomic_DNA"/>
</dbReference>
<feature type="domain" description="Ap4A phosphorylase 1/2 N-terminal" evidence="10">
    <location>
        <begin position="306"/>
        <end position="468"/>
    </location>
</feature>
<dbReference type="Proteomes" id="UP001175261">
    <property type="component" value="Unassembled WGS sequence"/>
</dbReference>
<comment type="function">
    <text evidence="6">Fatty acyl-coenzyme A (CoA) diphosphatase that hydrolyzes fatty acyl-CoA to yield acyl-4'-phosphopantetheine and adenosine 3',5'-bisphosphate. Preferentially hydrolyzes unsaturated long-chain acyl-CoA substrates in the endoplasmic reticulum (ER) lumen. This catalytic activity is required for maintaining ER structure and for lipid droplets (LDs) biogenesis, which are lipid storage organelles involved in maintaining lipid and energy homeostasis. May directly bind to diacylglycerol (DAGs) and triacylglycerol, which is also important for LD biogenesis. May support directional budding of nacent LDs from the ER into the cytosol by reducing DAG levels at sites of LD formation. May play a role in the regulation of cell morphology and cytoskeletal organization. Involved in phospholipid biosynthesis.</text>
</comment>
<dbReference type="GO" id="GO:0003877">
    <property type="term" value="F:ATP:ADP adenylyltransferase activity"/>
    <property type="evidence" value="ECO:0007669"/>
    <property type="project" value="InterPro"/>
</dbReference>
<gene>
    <name evidence="6" type="primary">SCS3</name>
    <name evidence="6" type="synonym">FIT2B</name>
    <name evidence="11" type="ORF">NLU13_2598</name>
</gene>
<evidence type="ECO:0000313" key="12">
    <source>
        <dbReference type="Proteomes" id="UP001175261"/>
    </source>
</evidence>
<keyword evidence="6" id="KW-1208">Phospholipid metabolism</keyword>
<dbReference type="GO" id="GO:0140042">
    <property type="term" value="P:lipid droplet formation"/>
    <property type="evidence" value="ECO:0007669"/>
    <property type="project" value="UniProtKB-UniRule"/>
</dbReference>
<dbReference type="InterPro" id="IPR009163">
    <property type="entry name" value="Ap4A_phos1/2"/>
</dbReference>
<dbReference type="SUPFAM" id="SSF54197">
    <property type="entry name" value="HIT-like"/>
    <property type="match status" value="1"/>
</dbReference>
<dbReference type="EC" id="3.6.1.-" evidence="6"/>
<keyword evidence="12" id="KW-1185">Reference proteome</keyword>
<reference evidence="11" key="1">
    <citation type="submission" date="2022-10" db="EMBL/GenBank/DDBJ databases">
        <title>Determination and structural analysis of whole genome sequence of Sarocladium strictum F4-1.</title>
        <authorList>
            <person name="Hu L."/>
            <person name="Jiang Y."/>
        </authorList>
    </citation>
    <scope>NUCLEOTIDE SEQUENCE</scope>
    <source>
        <strain evidence="11">F4-1</strain>
    </source>
</reference>
<dbReference type="GO" id="GO:0005524">
    <property type="term" value="F:ATP binding"/>
    <property type="evidence" value="ECO:0007669"/>
    <property type="project" value="InterPro"/>
</dbReference>
<dbReference type="Pfam" id="PF10261">
    <property type="entry name" value="FIT"/>
    <property type="match status" value="1"/>
</dbReference>
<dbReference type="InterPro" id="IPR019200">
    <property type="entry name" value="ATP_adenylylTrfase_C"/>
</dbReference>
<sequence length="615" mass="66729">MAQLSSQPATRSRAAAPPRNPPFLPTPIEAVILAIFPLILIFGTIYSVVSPTTRSAPYDPVAQSHHQDPSVVPSYFARKSNIFNVLFVKRGWGWTSLAYFAFLFTHPSIAASSADFTPRKVRGLIRWALATTWWFLITQWCFGPAIIDRGFRWTGGRCELAKMEVAMGDTSIGEQLTAVACKAAGGKWKGGHDISGHVFLLVLATGFLIQEVGWAMARWTGRRSEERAVIMADGALKGASVESDANIGAGGSEASLGLGGKFAAGIVALSLWMLLMTAIYFHTWFEKLTGLLSALVGLYLLYVVPRPANLPDLVKTTFAKALSEGELNYYPTRVALLRANSIPFQLRFSPALANKPKGPPPDPNRKPFDPFANPSPALKITDLSSSHYLVLNKFAVVPEHFILATTEYKPQTHVLEPADLDATRACIEAYGSAGRDGGLFAFFNCGDHSGASQPHRHIQLLPVARMRDGLEGPDGEAWGVLAERLADGTVAPFKTFTERITLDMSPDELWNVYLRLYRQACHAVAPSQDEARAEGEVIISYNMAMTSTTLTVCPRLSEGQEITNDAGVVVGKLSLNGTVLAGTALVKSESEWDALRENDAKLAGLLEGIGIPNRS</sequence>
<comment type="catalytic activity">
    <reaction evidence="6">
        <text>(9Z)-octadecenoyl-CoA + H2O = S-(9Z-octadecenoyl)-4'-phosphopantetheine + adenosine 3',5'-bisphosphate + 2 H(+)</text>
        <dbReference type="Rhea" id="RHEA:65564"/>
        <dbReference type="ChEBI" id="CHEBI:15377"/>
        <dbReference type="ChEBI" id="CHEBI:15378"/>
        <dbReference type="ChEBI" id="CHEBI:57387"/>
        <dbReference type="ChEBI" id="CHEBI:58343"/>
        <dbReference type="ChEBI" id="CHEBI:156553"/>
    </reaction>
</comment>
<dbReference type="Pfam" id="PF19327">
    <property type="entry name" value="Ap4A_phos_N"/>
    <property type="match status" value="1"/>
</dbReference>
<dbReference type="InterPro" id="IPR019388">
    <property type="entry name" value="FIT"/>
</dbReference>
<dbReference type="Gene3D" id="3.30.428.70">
    <property type="match status" value="1"/>
</dbReference>
<keyword evidence="4 6" id="KW-1133">Transmembrane helix</keyword>
<dbReference type="PANTHER" id="PTHR38420:SF3">
    <property type="entry name" value="5',5'''-P-1,P-4-TETRAPHOSPHATE PHOSPHORYLASE 2"/>
    <property type="match status" value="1"/>
</dbReference>
<feature type="transmembrane region" description="Helical" evidence="8">
    <location>
        <begin position="288"/>
        <end position="305"/>
    </location>
</feature>
<feature type="transmembrane region" description="Helical" evidence="8">
    <location>
        <begin position="92"/>
        <end position="112"/>
    </location>
</feature>
<feature type="transmembrane region" description="Helical" evidence="8">
    <location>
        <begin position="28"/>
        <end position="49"/>
    </location>
</feature>
<keyword evidence="6" id="KW-0594">Phospholipid biosynthesis</keyword>
<evidence type="ECO:0000256" key="1">
    <source>
        <dbReference type="ARBA" id="ARBA00004477"/>
    </source>
</evidence>
<accession>A0AA39GL60</accession>
<dbReference type="AlphaFoldDB" id="A0AA39GL60"/>
<dbReference type="GO" id="GO:0010945">
    <property type="term" value="F:coenzyme A diphosphatase activity"/>
    <property type="evidence" value="ECO:0007669"/>
    <property type="project" value="InterPro"/>
</dbReference>
<dbReference type="InterPro" id="IPR043171">
    <property type="entry name" value="Ap4A_phos1/2-like"/>
</dbReference>
<comment type="subcellular location">
    <subcellularLocation>
        <location evidence="1 6">Endoplasmic reticulum membrane</location>
        <topology evidence="1 6">Multi-pass membrane protein</topology>
    </subcellularLocation>
</comment>